<comment type="caution">
    <text evidence="1">The sequence shown here is derived from an EMBL/GenBank/DDBJ whole genome shotgun (WGS) entry which is preliminary data.</text>
</comment>
<reference evidence="1 2" key="1">
    <citation type="submission" date="2019-08" db="EMBL/GenBank/DDBJ databases">
        <title>Actinomadura sp. nov. CYP1-5 isolated from mountain soil.</title>
        <authorList>
            <person name="Songsumanus A."/>
            <person name="Kuncharoen N."/>
            <person name="Kudo T."/>
            <person name="Yuki M."/>
            <person name="Igarashi Y."/>
            <person name="Tanasupawat S."/>
        </authorList>
    </citation>
    <scope>NUCLEOTIDE SEQUENCE [LARGE SCALE GENOMIC DNA]</scope>
    <source>
        <strain evidence="1 2">CYP1-5</strain>
    </source>
</reference>
<dbReference type="EMBL" id="VSRQ01000005">
    <property type="protein sequence ID" value="TYK47169.1"/>
    <property type="molecule type" value="Genomic_DNA"/>
</dbReference>
<proteinExistence type="predicted"/>
<accession>A0A5D3FGF3</accession>
<dbReference type="Proteomes" id="UP000323505">
    <property type="component" value="Unassembled WGS sequence"/>
</dbReference>
<sequence>MPEQPDAAARFAAAMSDAVDEYETAAARERARFEQARGQASANTYNGPATLVSRLDEIPVTADLAIEAEPTQDGALRSWRGTLASDDRRLVAVITRACELRFPDGKTGRVQIPGGSYDTDRPPSGPVLAEIVGEGPAPWLDTRPVDNP</sequence>
<name>A0A5D3FGF3_9ACTN</name>
<evidence type="ECO:0000313" key="1">
    <source>
        <dbReference type="EMBL" id="TYK47169.1"/>
    </source>
</evidence>
<gene>
    <name evidence="1" type="ORF">FXF68_25560</name>
</gene>
<keyword evidence="2" id="KW-1185">Reference proteome</keyword>
<dbReference type="AlphaFoldDB" id="A0A5D3FGF3"/>
<protein>
    <submittedName>
        <fullName evidence="1">Uncharacterized protein</fullName>
    </submittedName>
</protein>
<organism evidence="1 2">
    <name type="scientific">Actinomadura decatromicini</name>
    <dbReference type="NCBI Taxonomy" id="2604572"/>
    <lineage>
        <taxon>Bacteria</taxon>
        <taxon>Bacillati</taxon>
        <taxon>Actinomycetota</taxon>
        <taxon>Actinomycetes</taxon>
        <taxon>Streptosporangiales</taxon>
        <taxon>Thermomonosporaceae</taxon>
        <taxon>Actinomadura</taxon>
    </lineage>
</organism>
<evidence type="ECO:0000313" key="2">
    <source>
        <dbReference type="Proteomes" id="UP000323505"/>
    </source>
</evidence>
<dbReference type="RefSeq" id="WP_148763414.1">
    <property type="nucleotide sequence ID" value="NZ_VSRQ01000005.1"/>
</dbReference>